<dbReference type="Pfam" id="PF01244">
    <property type="entry name" value="Peptidase_M19"/>
    <property type="match status" value="1"/>
</dbReference>
<keyword evidence="1" id="KW-0645">Protease</keyword>
<keyword evidence="1" id="KW-0224">Dipeptidase</keyword>
<keyword evidence="1" id="KW-0378">Hydrolase</keyword>
<dbReference type="InterPro" id="IPR008257">
    <property type="entry name" value="Pept_M19"/>
</dbReference>
<accession>A0ABU1JV14</accession>
<dbReference type="Proteomes" id="UP001262410">
    <property type="component" value="Unassembled WGS sequence"/>
</dbReference>
<protein>
    <submittedName>
        <fullName evidence="1">Membrane dipeptidase</fullName>
        <ecNumber evidence="1">3.4.13.19</ecNumber>
    </submittedName>
</protein>
<dbReference type="PANTHER" id="PTHR10443:SF12">
    <property type="entry name" value="DIPEPTIDASE"/>
    <property type="match status" value="1"/>
</dbReference>
<dbReference type="PROSITE" id="PS51365">
    <property type="entry name" value="RENAL_DIPEPTIDASE_2"/>
    <property type="match status" value="1"/>
</dbReference>
<dbReference type="RefSeq" id="WP_309798562.1">
    <property type="nucleotide sequence ID" value="NZ_JAVDPW010000009.1"/>
</dbReference>
<sequence length="333" mass="35406">MPADAIAPDAKALLDRVLVWDAHSCLPLRPDADVSLLARHKAAGIDYVSINIGMDMTPLAQVVRTIAHFRDWIRRHPGDYALVGSIAGIRAAKAAGTLAVSFDLEGSLPLLGDLAMVGLYHDLGVRQIHFAYNRNNSAAGGCHDQDIALPAFGRALVAEVNRVGMLMDCSHTGHRTSLDIMAASTRPVVFSHANPRALVDHPRNVTDEQIRACAATGGVVGINGISLFLGDASSETVARHIDYVAQLVGAVHVGIGLDFLFAPEVDDAPPGRDRDYWWPPAAGYGTAHSGIALVQPEQLPELAEILLRRGYGEADVTGILGGNFLRAAEAAWG</sequence>
<dbReference type="PANTHER" id="PTHR10443">
    <property type="entry name" value="MICROSOMAL DIPEPTIDASE"/>
    <property type="match status" value="1"/>
</dbReference>
<proteinExistence type="predicted"/>
<evidence type="ECO:0000313" key="2">
    <source>
        <dbReference type="Proteomes" id="UP001262410"/>
    </source>
</evidence>
<dbReference type="EMBL" id="JAVDPW010000009">
    <property type="protein sequence ID" value="MDR6292451.1"/>
    <property type="molecule type" value="Genomic_DNA"/>
</dbReference>
<comment type="caution">
    <text evidence="1">The sequence shown here is derived from an EMBL/GenBank/DDBJ whole genome shotgun (WGS) entry which is preliminary data.</text>
</comment>
<evidence type="ECO:0000313" key="1">
    <source>
        <dbReference type="EMBL" id="MDR6292451.1"/>
    </source>
</evidence>
<dbReference type="Gene3D" id="3.20.20.140">
    <property type="entry name" value="Metal-dependent hydrolases"/>
    <property type="match status" value="1"/>
</dbReference>
<name>A0ABU1JV14_9PROT</name>
<dbReference type="EC" id="3.4.13.19" evidence="1"/>
<gene>
    <name evidence="1" type="ORF">E9232_004991</name>
</gene>
<dbReference type="GO" id="GO:0016805">
    <property type="term" value="F:dipeptidase activity"/>
    <property type="evidence" value="ECO:0007669"/>
    <property type="project" value="UniProtKB-KW"/>
</dbReference>
<reference evidence="1 2" key="1">
    <citation type="submission" date="2023-07" db="EMBL/GenBank/DDBJ databases">
        <title>Sorghum-associated microbial communities from plants grown in Nebraska, USA.</title>
        <authorList>
            <person name="Schachtman D."/>
        </authorList>
    </citation>
    <scope>NUCLEOTIDE SEQUENCE [LARGE SCALE GENOMIC DNA]</scope>
    <source>
        <strain evidence="1 2">584</strain>
    </source>
</reference>
<dbReference type="InterPro" id="IPR032466">
    <property type="entry name" value="Metal_Hydrolase"/>
</dbReference>
<dbReference type="SUPFAM" id="SSF51556">
    <property type="entry name" value="Metallo-dependent hydrolases"/>
    <property type="match status" value="1"/>
</dbReference>
<keyword evidence="2" id="KW-1185">Reference proteome</keyword>
<organism evidence="1 2">
    <name type="scientific">Inquilinus ginsengisoli</name>
    <dbReference type="NCBI Taxonomy" id="363840"/>
    <lineage>
        <taxon>Bacteria</taxon>
        <taxon>Pseudomonadati</taxon>
        <taxon>Pseudomonadota</taxon>
        <taxon>Alphaproteobacteria</taxon>
        <taxon>Rhodospirillales</taxon>
        <taxon>Rhodospirillaceae</taxon>
        <taxon>Inquilinus</taxon>
    </lineage>
</organism>